<dbReference type="EMBL" id="CAMXCT020004646">
    <property type="protein sequence ID" value="CAL1163186.1"/>
    <property type="molecule type" value="Genomic_DNA"/>
</dbReference>
<evidence type="ECO:0000313" key="3">
    <source>
        <dbReference type="EMBL" id="CAL1163186.1"/>
    </source>
</evidence>
<comment type="caution">
    <text evidence="2">The sequence shown here is derived from an EMBL/GenBank/DDBJ whole genome shotgun (WGS) entry which is preliminary data.</text>
</comment>
<evidence type="ECO:0000256" key="1">
    <source>
        <dbReference type="SAM" id="MobiDB-lite"/>
    </source>
</evidence>
<evidence type="ECO:0000313" key="2">
    <source>
        <dbReference type="EMBL" id="CAI4009811.1"/>
    </source>
</evidence>
<feature type="compositionally biased region" description="Basic and acidic residues" evidence="1">
    <location>
        <begin position="99"/>
        <end position="108"/>
    </location>
</feature>
<keyword evidence="4" id="KW-1185">Reference proteome</keyword>
<feature type="compositionally biased region" description="Polar residues" evidence="1">
    <location>
        <begin position="276"/>
        <end position="287"/>
    </location>
</feature>
<feature type="compositionally biased region" description="Polar residues" evidence="1">
    <location>
        <begin position="229"/>
        <end position="238"/>
    </location>
</feature>
<organism evidence="2">
    <name type="scientific">Cladocopium goreaui</name>
    <dbReference type="NCBI Taxonomy" id="2562237"/>
    <lineage>
        <taxon>Eukaryota</taxon>
        <taxon>Sar</taxon>
        <taxon>Alveolata</taxon>
        <taxon>Dinophyceae</taxon>
        <taxon>Suessiales</taxon>
        <taxon>Symbiodiniaceae</taxon>
        <taxon>Cladocopium</taxon>
    </lineage>
</organism>
<reference evidence="3" key="2">
    <citation type="submission" date="2024-04" db="EMBL/GenBank/DDBJ databases">
        <authorList>
            <person name="Chen Y."/>
            <person name="Shah S."/>
            <person name="Dougan E. K."/>
            <person name="Thang M."/>
            <person name="Chan C."/>
        </authorList>
    </citation>
    <scope>NUCLEOTIDE SEQUENCE [LARGE SCALE GENOMIC DNA]</scope>
</reference>
<dbReference type="EMBL" id="CAMXCT030004646">
    <property type="protein sequence ID" value="CAL4797123.1"/>
    <property type="molecule type" value="Genomic_DNA"/>
</dbReference>
<dbReference type="Proteomes" id="UP001152797">
    <property type="component" value="Unassembled WGS sequence"/>
</dbReference>
<name>A0A9P1DHP7_9DINO</name>
<evidence type="ECO:0000313" key="4">
    <source>
        <dbReference type="Proteomes" id="UP001152797"/>
    </source>
</evidence>
<reference evidence="2" key="1">
    <citation type="submission" date="2022-10" db="EMBL/GenBank/DDBJ databases">
        <authorList>
            <person name="Chen Y."/>
            <person name="Dougan E. K."/>
            <person name="Chan C."/>
            <person name="Rhodes N."/>
            <person name="Thang M."/>
        </authorList>
    </citation>
    <scope>NUCLEOTIDE SEQUENCE</scope>
</reference>
<dbReference type="EMBL" id="CAMXCT010004646">
    <property type="protein sequence ID" value="CAI4009811.1"/>
    <property type="molecule type" value="Genomic_DNA"/>
</dbReference>
<feature type="compositionally biased region" description="Low complexity" evidence="1">
    <location>
        <begin position="256"/>
        <end position="271"/>
    </location>
</feature>
<protein>
    <submittedName>
        <fullName evidence="2">Uncharacterized protein</fullName>
    </submittedName>
</protein>
<dbReference type="AlphaFoldDB" id="A0A9P1DHP7"/>
<accession>A0A9P1DHP7</accession>
<feature type="region of interest" description="Disordered" evidence="1">
    <location>
        <begin position="77"/>
        <end position="319"/>
    </location>
</feature>
<proteinExistence type="predicted"/>
<gene>
    <name evidence="2" type="ORF">C1SCF055_LOCUS35142</name>
</gene>
<sequence length="319" mass="33253">MRQVEHTFSNSPHSQRERIFHPVGFVETRGDGGRSMGYAGASKMLRMRGEHLWHSWELRCARSELKALQVEWLAKRPEDGSERFPSVRAVPEGLPPDPVEQHSAERPEIPAQASSSSGDPLAALAAVWSGTQEDVSQAPAPEAREAQATCHPSALPEDSVPESRREATGPSVPEADAVDGPEAQREDSVDSPVGVLPADVLSGSPVSEVDHRPEENAFDGSGPDVPGVQSASVMSEVQAQVGDAADAPAESDVGHLEAAAPAAEPLGPAELDPSEAGSNSAWVSTAAPNPLASSEGDPEEDGDPGPGGVSLDLVGDHPP</sequence>